<keyword evidence="1" id="KW-0732">Signal</keyword>
<sequence length="73" mass="7381">MSKLKMRVAVAAASLAVLAGVSVATAGSAAASARIFGTLAGCQTAGNTLAQQGELIGYECVPTLHGGYYLYTW</sequence>
<dbReference type="Proteomes" id="UP001183410">
    <property type="component" value="Unassembled WGS sequence"/>
</dbReference>
<name>A0ABU2JRR8_9ACTN</name>
<organism evidence="2 3">
    <name type="scientific">Streptomyces chisholmiae</name>
    <dbReference type="NCBI Taxonomy" id="3075540"/>
    <lineage>
        <taxon>Bacteria</taxon>
        <taxon>Bacillati</taxon>
        <taxon>Actinomycetota</taxon>
        <taxon>Actinomycetes</taxon>
        <taxon>Kitasatosporales</taxon>
        <taxon>Streptomycetaceae</taxon>
        <taxon>Streptomyces</taxon>
    </lineage>
</organism>
<dbReference type="EMBL" id="JAVREO010000008">
    <property type="protein sequence ID" value="MDT0267665.1"/>
    <property type="molecule type" value="Genomic_DNA"/>
</dbReference>
<proteinExistence type="predicted"/>
<comment type="caution">
    <text evidence="2">The sequence shown here is derived from an EMBL/GenBank/DDBJ whole genome shotgun (WGS) entry which is preliminary data.</text>
</comment>
<gene>
    <name evidence="2" type="ORF">RM844_15365</name>
</gene>
<keyword evidence="3" id="KW-1185">Reference proteome</keyword>
<feature type="chain" id="PRO_5045843089" evidence="1">
    <location>
        <begin position="27"/>
        <end position="73"/>
    </location>
</feature>
<evidence type="ECO:0000256" key="1">
    <source>
        <dbReference type="SAM" id="SignalP"/>
    </source>
</evidence>
<evidence type="ECO:0000313" key="2">
    <source>
        <dbReference type="EMBL" id="MDT0267665.1"/>
    </source>
</evidence>
<dbReference type="RefSeq" id="WP_311667749.1">
    <property type="nucleotide sequence ID" value="NZ_JAVREO010000008.1"/>
</dbReference>
<feature type="signal peptide" evidence="1">
    <location>
        <begin position="1"/>
        <end position="26"/>
    </location>
</feature>
<evidence type="ECO:0000313" key="3">
    <source>
        <dbReference type="Proteomes" id="UP001183410"/>
    </source>
</evidence>
<reference evidence="3" key="1">
    <citation type="submission" date="2023-07" db="EMBL/GenBank/DDBJ databases">
        <title>30 novel species of actinomycetes from the DSMZ collection.</title>
        <authorList>
            <person name="Nouioui I."/>
        </authorList>
    </citation>
    <scope>NUCLEOTIDE SEQUENCE [LARGE SCALE GENOMIC DNA]</scope>
    <source>
        <strain evidence="3">DSM 44915</strain>
    </source>
</reference>
<accession>A0ABU2JRR8</accession>
<protein>
    <submittedName>
        <fullName evidence="2">Uncharacterized protein</fullName>
    </submittedName>
</protein>